<accession>A0A5Q0LMU7</accession>
<dbReference type="AlphaFoldDB" id="A0A5Q0LMU7"/>
<keyword evidence="4" id="KW-0804">Transcription</keyword>
<dbReference type="Proteomes" id="UP000326179">
    <property type="component" value="Chromosome"/>
</dbReference>
<keyword evidence="2" id="KW-0805">Transcription regulation</keyword>
<keyword evidence="7" id="KW-1185">Reference proteome</keyword>
<proteinExistence type="inferred from homology"/>
<reference evidence="6 7" key="1">
    <citation type="submission" date="2019-10" db="EMBL/GenBank/DDBJ databases">
        <title>A novel species.</title>
        <authorList>
            <person name="Gao J."/>
        </authorList>
    </citation>
    <scope>NUCLEOTIDE SEQUENCE [LARGE SCALE GENOMIC DNA]</scope>
    <source>
        <strain evidence="6 7">QMT-28</strain>
    </source>
</reference>
<dbReference type="InterPro" id="IPR036390">
    <property type="entry name" value="WH_DNA-bd_sf"/>
</dbReference>
<dbReference type="GO" id="GO:0005829">
    <property type="term" value="C:cytosol"/>
    <property type="evidence" value="ECO:0007669"/>
    <property type="project" value="TreeGrafter"/>
</dbReference>
<dbReference type="GO" id="GO:0003700">
    <property type="term" value="F:DNA-binding transcription factor activity"/>
    <property type="evidence" value="ECO:0007669"/>
    <property type="project" value="InterPro"/>
</dbReference>
<dbReference type="SUPFAM" id="SSF46785">
    <property type="entry name" value="Winged helix' DNA-binding domain"/>
    <property type="match status" value="1"/>
</dbReference>
<dbReference type="PANTHER" id="PTHR30419">
    <property type="entry name" value="HTH-TYPE TRANSCRIPTIONAL REGULATOR YBHD"/>
    <property type="match status" value="1"/>
</dbReference>
<dbReference type="RefSeq" id="WP_153292489.1">
    <property type="nucleotide sequence ID" value="NZ_CP045643.1"/>
</dbReference>
<dbReference type="PANTHER" id="PTHR30419:SF31">
    <property type="entry name" value="BLR3139 PROTEIN"/>
    <property type="match status" value="1"/>
</dbReference>
<evidence type="ECO:0000313" key="6">
    <source>
        <dbReference type="EMBL" id="QFZ78311.1"/>
    </source>
</evidence>
<dbReference type="SUPFAM" id="SSF53850">
    <property type="entry name" value="Periplasmic binding protein-like II"/>
    <property type="match status" value="1"/>
</dbReference>
<evidence type="ECO:0000256" key="4">
    <source>
        <dbReference type="ARBA" id="ARBA00023163"/>
    </source>
</evidence>
<protein>
    <submittedName>
        <fullName evidence="6">LysR family transcriptional regulator</fullName>
    </submittedName>
</protein>
<evidence type="ECO:0000256" key="3">
    <source>
        <dbReference type="ARBA" id="ARBA00023125"/>
    </source>
</evidence>
<dbReference type="EMBL" id="CP045643">
    <property type="protein sequence ID" value="QFZ78311.1"/>
    <property type="molecule type" value="Genomic_DNA"/>
</dbReference>
<evidence type="ECO:0000256" key="2">
    <source>
        <dbReference type="ARBA" id="ARBA00023015"/>
    </source>
</evidence>
<evidence type="ECO:0000259" key="5">
    <source>
        <dbReference type="PROSITE" id="PS50931"/>
    </source>
</evidence>
<evidence type="ECO:0000313" key="7">
    <source>
        <dbReference type="Proteomes" id="UP000326179"/>
    </source>
</evidence>
<keyword evidence="3" id="KW-0238">DNA-binding</keyword>
<dbReference type="PRINTS" id="PR00039">
    <property type="entry name" value="HTHLYSR"/>
</dbReference>
<gene>
    <name evidence="6" type="ORF">GFH48_37950</name>
</gene>
<dbReference type="InterPro" id="IPR036388">
    <property type="entry name" value="WH-like_DNA-bd_sf"/>
</dbReference>
<feature type="domain" description="HTH lysR-type" evidence="5">
    <location>
        <begin position="1"/>
        <end position="58"/>
    </location>
</feature>
<comment type="similarity">
    <text evidence="1">Belongs to the LysR transcriptional regulatory family.</text>
</comment>
<sequence length="289" mass="31299">MDLRQMEVVVAVAEEGGFTAAAQRLHVVQSAVSSTVRTLERELGTPLFDRTTHRVSLTPAGEAFVPAARAALRAAEQARSAVDVVQGRLRGRVTVGTMQGVWADLHLPLAALRAEHPEVVVRLRQAAVTDIRQALREGTVDLAVVALDRQQQRGLVTRLLSREEMVLVSAPERALAGSGADGTVTLAEAARMPLVDFTPGWAIRLSVDRAFRAAAVEREPTFEVNDIVAASELVRNDLGVCVMPGSIAARFPDLRTHRFDRHAPSWKVMVVRPRGEAPAAVAALLRHMT</sequence>
<evidence type="ECO:0000256" key="1">
    <source>
        <dbReference type="ARBA" id="ARBA00009437"/>
    </source>
</evidence>
<dbReference type="InterPro" id="IPR005119">
    <property type="entry name" value="LysR_subst-bd"/>
</dbReference>
<dbReference type="InterPro" id="IPR050950">
    <property type="entry name" value="HTH-type_LysR_regulators"/>
</dbReference>
<name>A0A5Q0LMU7_9ACTN</name>
<dbReference type="Pfam" id="PF03466">
    <property type="entry name" value="LysR_substrate"/>
    <property type="match status" value="1"/>
</dbReference>
<dbReference type="Pfam" id="PF00126">
    <property type="entry name" value="HTH_1"/>
    <property type="match status" value="1"/>
</dbReference>
<dbReference type="PROSITE" id="PS50931">
    <property type="entry name" value="HTH_LYSR"/>
    <property type="match status" value="1"/>
</dbReference>
<organism evidence="6 7">
    <name type="scientific">Streptomyces fagopyri</name>
    <dbReference type="NCBI Taxonomy" id="2662397"/>
    <lineage>
        <taxon>Bacteria</taxon>
        <taxon>Bacillati</taxon>
        <taxon>Actinomycetota</taxon>
        <taxon>Actinomycetes</taxon>
        <taxon>Kitasatosporales</taxon>
        <taxon>Streptomycetaceae</taxon>
        <taxon>Streptomyces</taxon>
    </lineage>
</organism>
<dbReference type="FunFam" id="1.10.10.10:FF:000001">
    <property type="entry name" value="LysR family transcriptional regulator"/>
    <property type="match status" value="1"/>
</dbReference>
<dbReference type="Gene3D" id="1.10.10.10">
    <property type="entry name" value="Winged helix-like DNA-binding domain superfamily/Winged helix DNA-binding domain"/>
    <property type="match status" value="1"/>
</dbReference>
<dbReference type="GO" id="GO:0003677">
    <property type="term" value="F:DNA binding"/>
    <property type="evidence" value="ECO:0007669"/>
    <property type="project" value="UniProtKB-KW"/>
</dbReference>
<dbReference type="Gene3D" id="3.40.190.290">
    <property type="match status" value="1"/>
</dbReference>
<dbReference type="KEGG" id="sfy:GFH48_37950"/>
<dbReference type="InterPro" id="IPR000847">
    <property type="entry name" value="LysR_HTH_N"/>
</dbReference>